<dbReference type="SUPFAM" id="SSF56349">
    <property type="entry name" value="DNA breaking-rejoining enzymes"/>
    <property type="match status" value="1"/>
</dbReference>
<dbReference type="Gene3D" id="1.10.443.10">
    <property type="entry name" value="Intergrase catalytic core"/>
    <property type="match status" value="1"/>
</dbReference>
<proteinExistence type="predicted"/>
<dbReference type="AlphaFoldDB" id="A0A2A4HWB9"/>
<evidence type="ECO:0000256" key="1">
    <source>
        <dbReference type="ARBA" id="ARBA00023172"/>
    </source>
</evidence>
<organism evidence="3 4">
    <name type="scientific">Sphingomonas ginsenosidimutans</name>
    <dbReference type="NCBI Taxonomy" id="862134"/>
    <lineage>
        <taxon>Bacteria</taxon>
        <taxon>Pseudomonadati</taxon>
        <taxon>Pseudomonadota</taxon>
        <taxon>Alphaproteobacteria</taxon>
        <taxon>Sphingomonadales</taxon>
        <taxon>Sphingomonadaceae</taxon>
        <taxon>Sphingomonas</taxon>
    </lineage>
</organism>
<feature type="region of interest" description="Disordered" evidence="2">
    <location>
        <begin position="650"/>
        <end position="673"/>
    </location>
</feature>
<evidence type="ECO:0000256" key="2">
    <source>
        <dbReference type="SAM" id="MobiDB-lite"/>
    </source>
</evidence>
<evidence type="ECO:0008006" key="5">
    <source>
        <dbReference type="Google" id="ProtNLM"/>
    </source>
</evidence>
<gene>
    <name evidence="3" type="ORF">COA17_11890</name>
</gene>
<dbReference type="EMBL" id="NWVD01000004">
    <property type="protein sequence ID" value="PCG08826.1"/>
    <property type="molecule type" value="Genomic_DNA"/>
</dbReference>
<reference evidence="3 4" key="1">
    <citation type="submission" date="2017-09" db="EMBL/GenBank/DDBJ databases">
        <title>Sphingomonas ginsenosidimutans KACC 14949, whole genome shotgun sequence.</title>
        <authorList>
            <person name="Feng G."/>
            <person name="Zhu H."/>
        </authorList>
    </citation>
    <scope>NUCLEOTIDE SEQUENCE [LARGE SCALE GENOMIC DNA]</scope>
    <source>
        <strain evidence="3 4">KACC 14949</strain>
    </source>
</reference>
<dbReference type="RefSeq" id="WP_096612648.1">
    <property type="nucleotide sequence ID" value="NZ_NWVD01000004.1"/>
</dbReference>
<dbReference type="GO" id="GO:0015074">
    <property type="term" value="P:DNA integration"/>
    <property type="evidence" value="ECO:0007669"/>
    <property type="project" value="InterPro"/>
</dbReference>
<name>A0A2A4HWB9_9SPHN</name>
<dbReference type="Proteomes" id="UP000218784">
    <property type="component" value="Unassembled WGS sequence"/>
</dbReference>
<accession>A0A2A4HWB9</accession>
<keyword evidence="4" id="KW-1185">Reference proteome</keyword>
<evidence type="ECO:0000313" key="3">
    <source>
        <dbReference type="EMBL" id="PCG08826.1"/>
    </source>
</evidence>
<sequence>MPNLKLRGGSYHWRRKIMVAGRPLPLSISLRTGNFYRARLISDRLSVAVEGLRMAYGQFTGMSREQMKQVFGDALRWQLQRIEQDQAGSLADAGDHATANSLHAEAWEFLARGGVAARWTLDEHQRLVANGWSPAQAKTVANIVFDLQNGGTISGAQVATYSAAFGFPVTADNVGRVQRLICKAKAAACREATARLSWREDESEAWIDEALGDDAPFAFERSGPTAAPEVVAPVLPAPVVEDEPTPPLPIRPKKDLIEASEEAIAEHQKAGDWDTDTVKQVRTGIRLFDYACGTGIMIEDLQQSHVKAFTTLCAALPNRWGRTREERAGGFEASLARATTLPASEVGLGQVTINKHLTWVTSVLDHAAGEDGDETGHRPAIPLLFKTARKGAGKGPRKDRKRKRDKRANWTKAEVARLLSAPIWTGTKGIDHRLTTGTEIIHDAWYWLPLMLPLYGGRSSELAGLGLAEVHEQDPIPYFVIDYTEDRALKNVQSIRKLPIHPELIRLGFIDYIGELRRAGCTMLFPEMVSADSASFASTFYKTVFSKLRRWAFPEGTEWRRRIGGAWKDKDVHSYRGLATTMLKGRVSDSLRCDIFGHEGETETASTYDDEADLDLKLGALMLLTPLTAQIQPHLPIRIRPLDRLRHGASWRRPRLKTTKSGSLNGAAPIGKT</sequence>
<keyword evidence="1" id="KW-0233">DNA recombination</keyword>
<dbReference type="GO" id="GO:0006310">
    <property type="term" value="P:DNA recombination"/>
    <property type="evidence" value="ECO:0007669"/>
    <property type="project" value="UniProtKB-KW"/>
</dbReference>
<comment type="caution">
    <text evidence="3">The sequence shown here is derived from an EMBL/GenBank/DDBJ whole genome shotgun (WGS) entry which is preliminary data.</text>
</comment>
<dbReference type="InterPro" id="IPR011010">
    <property type="entry name" value="DNA_brk_join_enz"/>
</dbReference>
<dbReference type="InterPro" id="IPR013762">
    <property type="entry name" value="Integrase-like_cat_sf"/>
</dbReference>
<evidence type="ECO:0000313" key="4">
    <source>
        <dbReference type="Proteomes" id="UP000218784"/>
    </source>
</evidence>
<dbReference type="GO" id="GO:0003677">
    <property type="term" value="F:DNA binding"/>
    <property type="evidence" value="ECO:0007669"/>
    <property type="project" value="InterPro"/>
</dbReference>
<protein>
    <recommendedName>
        <fullName evidence="5">Integrase</fullName>
    </recommendedName>
</protein>